<dbReference type="AlphaFoldDB" id="Q2NFS0"/>
<organism evidence="11 12">
    <name type="scientific">Methanosphaera stadtmanae (strain ATCC 43021 / DSM 3091 / JCM 11832 / MCB-3)</name>
    <dbReference type="NCBI Taxonomy" id="339860"/>
    <lineage>
        <taxon>Archaea</taxon>
        <taxon>Methanobacteriati</taxon>
        <taxon>Methanobacteriota</taxon>
        <taxon>Methanomada group</taxon>
        <taxon>Methanobacteria</taxon>
        <taxon>Methanobacteriales</taxon>
        <taxon>Methanobacteriaceae</taxon>
        <taxon>Methanosphaera</taxon>
    </lineage>
</organism>
<keyword evidence="12" id="KW-1185">Reference proteome</keyword>
<dbReference type="GO" id="GO:0004527">
    <property type="term" value="F:exonuclease activity"/>
    <property type="evidence" value="ECO:0007669"/>
    <property type="project" value="UniProtKB-KW"/>
</dbReference>
<dbReference type="EMBL" id="CP000102">
    <property type="protein sequence ID" value="ABC57333.1"/>
    <property type="molecule type" value="Genomic_DNA"/>
</dbReference>
<evidence type="ECO:0000313" key="11">
    <source>
        <dbReference type="EMBL" id="ABC57333.1"/>
    </source>
</evidence>
<dbReference type="Pfam" id="PF01930">
    <property type="entry name" value="Cas_Cas4"/>
    <property type="match status" value="1"/>
</dbReference>
<comment type="cofactor">
    <cofactor evidence="9">
        <name>iron-sulfur cluster</name>
        <dbReference type="ChEBI" id="CHEBI:30408"/>
    </cofactor>
</comment>
<keyword evidence="4 9" id="KW-0269">Exonuclease</keyword>
<dbReference type="STRING" id="339860.Msp_0945"/>
<gene>
    <name evidence="11" type="ordered locus">Msp_0945</name>
</gene>
<sequence>MDELNTDNINGTKINYYFICPTKLWLFSHNIHMENNSEDVKLGKHLHETTYKRENEFLIDNKINIDFIKINHENNTTEIHEIKKSKKMKKAHKYQLLYYMNYLKKEKNIENIKGYLNYPNTREKEEVILTKTNEEELEKIIKKIQDIIKQEKPPIVQKKNICLKCAYYELCFI</sequence>
<proteinExistence type="inferred from homology"/>
<dbReference type="InterPro" id="IPR022765">
    <property type="entry name" value="Dna2/Cas4_DUF83"/>
</dbReference>
<dbReference type="NCBIfam" id="TIGR00372">
    <property type="entry name" value="cas4"/>
    <property type="match status" value="1"/>
</dbReference>
<feature type="domain" description="DUF83" evidence="10">
    <location>
        <begin position="10"/>
        <end position="173"/>
    </location>
</feature>
<keyword evidence="6 9" id="KW-0411">Iron-sulfur</keyword>
<evidence type="ECO:0000259" key="10">
    <source>
        <dbReference type="Pfam" id="PF01930"/>
    </source>
</evidence>
<dbReference type="eggNOG" id="arCOG00794">
    <property type="taxonomic scope" value="Archaea"/>
</dbReference>
<keyword evidence="2 9" id="KW-0479">Metal-binding</keyword>
<evidence type="ECO:0000256" key="4">
    <source>
        <dbReference type="ARBA" id="ARBA00022839"/>
    </source>
</evidence>
<evidence type="ECO:0000256" key="9">
    <source>
        <dbReference type="RuleBase" id="RU365022"/>
    </source>
</evidence>
<evidence type="ECO:0000256" key="8">
    <source>
        <dbReference type="ARBA" id="ARBA00023211"/>
    </source>
</evidence>
<evidence type="ECO:0000256" key="6">
    <source>
        <dbReference type="ARBA" id="ARBA00023014"/>
    </source>
</evidence>
<keyword evidence="1 9" id="KW-0540">Nuclease</keyword>
<evidence type="ECO:0000256" key="2">
    <source>
        <dbReference type="ARBA" id="ARBA00022723"/>
    </source>
</evidence>
<keyword evidence="7 9" id="KW-0051">Antiviral defense</keyword>
<evidence type="ECO:0000256" key="3">
    <source>
        <dbReference type="ARBA" id="ARBA00022801"/>
    </source>
</evidence>
<dbReference type="RefSeq" id="WP_011406532.1">
    <property type="nucleotide sequence ID" value="NC_007681.1"/>
</dbReference>
<comment type="similarity">
    <text evidence="9">Belongs to the CRISPR-associated exonuclease Cas4 family.</text>
</comment>
<dbReference type="GO" id="GO:0051607">
    <property type="term" value="P:defense response to virus"/>
    <property type="evidence" value="ECO:0007669"/>
    <property type="project" value="UniProtKB-KW"/>
</dbReference>
<dbReference type="GeneID" id="3854931"/>
<dbReference type="GO" id="GO:0046872">
    <property type="term" value="F:metal ion binding"/>
    <property type="evidence" value="ECO:0007669"/>
    <property type="project" value="UniProtKB-KW"/>
</dbReference>
<comment type="cofactor">
    <cofactor evidence="9">
        <name>Mg(2+)</name>
        <dbReference type="ChEBI" id="CHEBI:18420"/>
    </cofactor>
    <cofactor evidence="9">
        <name>Mn(2+)</name>
        <dbReference type="ChEBI" id="CHEBI:29035"/>
    </cofactor>
    <text evidence="9">Mg(2+) or Mn(2+) required for ssDNA cleavage activity.</text>
</comment>
<evidence type="ECO:0000313" key="12">
    <source>
        <dbReference type="Proteomes" id="UP000001931"/>
    </source>
</evidence>
<dbReference type="PANTHER" id="PTHR37168">
    <property type="entry name" value="CRISPR-ASSOCIATED EXONUCLEASE CAS4"/>
    <property type="match status" value="1"/>
</dbReference>
<dbReference type="HOGENOM" id="CLU_133784_0_0_2"/>
<dbReference type="Proteomes" id="UP000001931">
    <property type="component" value="Chromosome"/>
</dbReference>
<reference evidence="11 12" key="1">
    <citation type="journal article" date="2006" name="J. Bacteriol.">
        <title>The genome sequence of Methanosphaera stadtmanae reveals why this human intestinal archaeon is restricted to methanol and H2 for methane formation and ATP synthesis.</title>
        <authorList>
            <person name="Fricke W.F."/>
            <person name="Seedorf H."/>
            <person name="Henne A."/>
            <person name="Kruer M."/>
            <person name="Liesegang H."/>
            <person name="Hedderich R."/>
            <person name="Gottschalk G."/>
            <person name="Thauer R.K."/>
        </authorList>
    </citation>
    <scope>NUCLEOTIDE SEQUENCE [LARGE SCALE GENOMIC DNA]</scope>
    <source>
        <strain evidence="12">ATCC 43021 / DSM 3091 / JCM 11832 / MCB-3</strain>
    </source>
</reference>
<dbReference type="EC" id="3.1.12.1" evidence="9"/>
<dbReference type="InterPro" id="IPR013343">
    <property type="entry name" value="CRISPR-assoc_prot_Cas4"/>
</dbReference>
<dbReference type="KEGG" id="mst:Msp_0945"/>
<evidence type="ECO:0000256" key="1">
    <source>
        <dbReference type="ARBA" id="ARBA00022722"/>
    </source>
</evidence>
<keyword evidence="3 9" id="KW-0378">Hydrolase</keyword>
<dbReference type="GO" id="GO:0051536">
    <property type="term" value="F:iron-sulfur cluster binding"/>
    <property type="evidence" value="ECO:0007669"/>
    <property type="project" value="UniProtKB-KW"/>
</dbReference>
<accession>Q2NFS0</accession>
<evidence type="ECO:0000256" key="7">
    <source>
        <dbReference type="ARBA" id="ARBA00023118"/>
    </source>
</evidence>
<keyword evidence="8 9" id="KW-0464">Manganese</keyword>
<dbReference type="Gene3D" id="3.90.320.10">
    <property type="match status" value="1"/>
</dbReference>
<keyword evidence="5 9" id="KW-0408">Iron</keyword>
<name>Q2NFS0_METST</name>
<dbReference type="PANTHER" id="PTHR37168:SF1">
    <property type="entry name" value="CRISPR-ASSOCIATED EXONUCLEASE CAS4"/>
    <property type="match status" value="1"/>
</dbReference>
<comment type="function">
    <text evidence="9">CRISPR (clustered regularly interspaced short palindromic repeat) is an adaptive immune system that provides protection against mobile genetic elements (viruses, transposable elements and conjugative plasmids). CRISPR clusters contain sequences complementary to antecedent mobile elements and target invading nucleic acids. CRISPR clusters are transcribed and processed into CRISPR RNA (crRNA).</text>
</comment>
<protein>
    <recommendedName>
        <fullName evidence="9">CRISPR-associated exonuclease Cas4</fullName>
        <ecNumber evidence="9">3.1.12.1</ecNumber>
    </recommendedName>
</protein>
<evidence type="ECO:0000256" key="5">
    <source>
        <dbReference type="ARBA" id="ARBA00023004"/>
    </source>
</evidence>
<dbReference type="InterPro" id="IPR011604">
    <property type="entry name" value="PDDEXK-like_dom_sf"/>
</dbReference>
<dbReference type="OrthoDB" id="42881at2157"/>